<keyword evidence="1" id="KW-0812">Transmembrane</keyword>
<evidence type="ECO:0000256" key="1">
    <source>
        <dbReference type="SAM" id="Phobius"/>
    </source>
</evidence>
<dbReference type="RefSeq" id="WP_015777216.1">
    <property type="nucleotide sequence ID" value="NC_013171.1"/>
</dbReference>
<keyword evidence="1" id="KW-0472">Membrane</keyword>
<dbReference type="KEGG" id="apr:Apre_0250"/>
<evidence type="ECO:0000313" key="2">
    <source>
        <dbReference type="EMBL" id="ACV28302.1"/>
    </source>
</evidence>
<gene>
    <name evidence="2" type="ordered locus">Apre_0250</name>
</gene>
<proteinExistence type="predicted"/>
<name>C7RFP1_ANAPD</name>
<feature type="transmembrane region" description="Helical" evidence="1">
    <location>
        <begin position="6"/>
        <end position="27"/>
    </location>
</feature>
<dbReference type="Proteomes" id="UP000002294">
    <property type="component" value="Chromosome"/>
</dbReference>
<keyword evidence="1" id="KW-1133">Transmembrane helix</keyword>
<evidence type="ECO:0000313" key="3">
    <source>
        <dbReference type="Proteomes" id="UP000002294"/>
    </source>
</evidence>
<dbReference type="EMBL" id="CP001708">
    <property type="protein sequence ID" value="ACV28302.1"/>
    <property type="molecule type" value="Genomic_DNA"/>
</dbReference>
<sequence>MINLFFDYLLWPLLMVIAAISFLNSIMENKKSKIIISVILLLSAVVIMMLVYKKFDEGI</sequence>
<dbReference type="AlphaFoldDB" id="C7RFP1"/>
<protein>
    <submittedName>
        <fullName evidence="2">Uncharacterized protein</fullName>
    </submittedName>
</protein>
<dbReference type="STRING" id="525919.Apre_0250"/>
<accession>C7RFP1</accession>
<reference evidence="2 3" key="1">
    <citation type="journal article" date="2009" name="Stand. Genomic Sci.">
        <title>Complete genome sequence of Anaerococcus prevotii type strain (PC1).</title>
        <authorList>
            <person name="Labutti K."/>
            <person name="Pukall R."/>
            <person name="Steenblock K."/>
            <person name="Glavina Del Rio T."/>
            <person name="Tice H."/>
            <person name="Copeland A."/>
            <person name="Cheng J.F."/>
            <person name="Lucas S."/>
            <person name="Chen F."/>
            <person name="Nolan M."/>
            <person name="Bruce D."/>
            <person name="Goodwin L."/>
            <person name="Pitluck S."/>
            <person name="Ivanova N."/>
            <person name="Mavromatis K."/>
            <person name="Ovchinnikova G."/>
            <person name="Pati A."/>
            <person name="Chen A."/>
            <person name="Palaniappan K."/>
            <person name="Land M."/>
            <person name="Hauser L."/>
            <person name="Chang Y.J."/>
            <person name="Jeffries C.D."/>
            <person name="Chain P."/>
            <person name="Saunders E."/>
            <person name="Brettin T."/>
            <person name="Detter J.C."/>
            <person name="Han C."/>
            <person name="Goker M."/>
            <person name="Bristow J."/>
            <person name="Eisen J.A."/>
            <person name="Markowitz V."/>
            <person name="Hugenholtz P."/>
            <person name="Kyrpides N.C."/>
            <person name="Klenk H.P."/>
            <person name="Lapidus A."/>
        </authorList>
    </citation>
    <scope>NUCLEOTIDE SEQUENCE [LARGE SCALE GENOMIC DNA]</scope>
    <source>
        <strain evidence="3">ATCC 9321 / DSM 20548 / JCM 6508 / NCTC 11806 / PC1</strain>
    </source>
</reference>
<feature type="transmembrane region" description="Helical" evidence="1">
    <location>
        <begin position="34"/>
        <end position="52"/>
    </location>
</feature>
<organism evidence="2 3">
    <name type="scientific">Anaerococcus prevotii (strain ATCC 9321 / DSM 20548 / JCM 6508 / NCTC 11806 / PC1)</name>
    <name type="common">Peptostreptococcus prevotii</name>
    <name type="synonym">Peptococcus prevotii</name>
    <dbReference type="NCBI Taxonomy" id="525919"/>
    <lineage>
        <taxon>Bacteria</taxon>
        <taxon>Bacillati</taxon>
        <taxon>Bacillota</taxon>
        <taxon>Tissierellia</taxon>
        <taxon>Tissierellales</taxon>
        <taxon>Peptoniphilaceae</taxon>
        <taxon>Anaerococcus</taxon>
    </lineage>
</organism>
<keyword evidence="3" id="KW-1185">Reference proteome</keyword>
<dbReference type="HOGENOM" id="CLU_2950100_0_0_9"/>